<dbReference type="SUPFAM" id="SSF51730">
    <property type="entry name" value="FAD-linked oxidoreductase"/>
    <property type="match status" value="1"/>
</dbReference>
<dbReference type="EMBL" id="JACIDX010000004">
    <property type="protein sequence ID" value="MBB3954367.1"/>
    <property type="molecule type" value="Genomic_DNA"/>
</dbReference>
<evidence type="ECO:0000313" key="2">
    <source>
        <dbReference type="EMBL" id="MBB3954367.1"/>
    </source>
</evidence>
<protein>
    <submittedName>
        <fullName evidence="2">Methylenetetrahydrofolate reductase (NADPH)</fullName>
        <ecNumber evidence="2">1.5.1.20</ecNumber>
    </submittedName>
</protein>
<evidence type="ECO:0000313" key="3">
    <source>
        <dbReference type="Proteomes" id="UP000548867"/>
    </source>
</evidence>
<dbReference type="Gene3D" id="3.20.20.220">
    <property type="match status" value="1"/>
</dbReference>
<organism evidence="2 3">
    <name type="scientific">Novosphingobium sediminicola</name>
    <dbReference type="NCBI Taxonomy" id="563162"/>
    <lineage>
        <taxon>Bacteria</taxon>
        <taxon>Pseudomonadati</taxon>
        <taxon>Pseudomonadota</taxon>
        <taxon>Alphaproteobacteria</taxon>
        <taxon>Sphingomonadales</taxon>
        <taxon>Sphingomonadaceae</taxon>
        <taxon>Novosphingobium</taxon>
    </lineage>
</organism>
<sequence>MNALFNAYSIEATTKDVATLGALDADGLRPAQVFVPWLPEEGDEARIAACAAVARAGFAPVPHLSARRIASVEALDALLAALRPHTSSLFLIAGDLAAPIGPFADSLSVIRSGLIERHGFAHVGLAGHPDGHPDVAPAILWAAMEDKIEALRQRGIEAQIVTQFSFDAGQVLRWLHELRARGITAPVRIGIPGPASVRTLLRFAARCGVAASAGVVGKYGLSLTRLLGNAGPDRFLAQLQDGLAAQDLGPVHLHVFPFGGFAQFAGWLDGARAPLARSA</sequence>
<dbReference type="AlphaFoldDB" id="A0A7W6CMT3"/>
<dbReference type="Proteomes" id="UP000548867">
    <property type="component" value="Unassembled WGS sequence"/>
</dbReference>
<dbReference type="GO" id="GO:0035999">
    <property type="term" value="P:tetrahydrofolate interconversion"/>
    <property type="evidence" value="ECO:0007669"/>
    <property type="project" value="UniProtKB-UniPathway"/>
</dbReference>
<dbReference type="GO" id="GO:0004489">
    <property type="term" value="F:methylenetetrahydrofolate reductase [NAD(P)H] activity"/>
    <property type="evidence" value="ECO:0007669"/>
    <property type="project" value="UniProtKB-EC"/>
</dbReference>
<name>A0A7W6CMT3_9SPHN</name>
<comment type="caution">
    <text evidence="2">The sequence shown here is derived from an EMBL/GenBank/DDBJ whole genome shotgun (WGS) entry which is preliminary data.</text>
</comment>
<dbReference type="EC" id="1.5.1.20" evidence="2"/>
<dbReference type="UniPathway" id="UPA00193"/>
<dbReference type="InterPro" id="IPR029041">
    <property type="entry name" value="FAD-linked_oxidoreductase-like"/>
</dbReference>
<accession>A0A7W6CMT3</accession>
<reference evidence="2 3" key="1">
    <citation type="submission" date="2020-08" db="EMBL/GenBank/DDBJ databases">
        <title>Genomic Encyclopedia of Type Strains, Phase IV (KMG-IV): sequencing the most valuable type-strain genomes for metagenomic binning, comparative biology and taxonomic classification.</title>
        <authorList>
            <person name="Goeker M."/>
        </authorList>
    </citation>
    <scope>NUCLEOTIDE SEQUENCE [LARGE SCALE GENOMIC DNA]</scope>
    <source>
        <strain evidence="2 3">DSM 27057</strain>
    </source>
</reference>
<keyword evidence="3" id="KW-1185">Reference proteome</keyword>
<evidence type="ECO:0000256" key="1">
    <source>
        <dbReference type="ARBA" id="ARBA00023002"/>
    </source>
</evidence>
<keyword evidence="1 2" id="KW-0560">Oxidoreductase</keyword>
<proteinExistence type="predicted"/>
<gene>
    <name evidence="2" type="ORF">GGR38_001294</name>
</gene>
<dbReference type="RefSeq" id="WP_246404283.1">
    <property type="nucleotide sequence ID" value="NZ_JACIDX010000004.1"/>
</dbReference>